<organism evidence="1 2">
    <name type="scientific">Araneus ventricosus</name>
    <name type="common">Orbweaver spider</name>
    <name type="synonym">Epeira ventricosa</name>
    <dbReference type="NCBI Taxonomy" id="182803"/>
    <lineage>
        <taxon>Eukaryota</taxon>
        <taxon>Metazoa</taxon>
        <taxon>Ecdysozoa</taxon>
        <taxon>Arthropoda</taxon>
        <taxon>Chelicerata</taxon>
        <taxon>Arachnida</taxon>
        <taxon>Araneae</taxon>
        <taxon>Araneomorphae</taxon>
        <taxon>Entelegynae</taxon>
        <taxon>Araneoidea</taxon>
        <taxon>Araneidae</taxon>
        <taxon>Araneus</taxon>
    </lineage>
</organism>
<evidence type="ECO:0000313" key="2">
    <source>
        <dbReference type="Proteomes" id="UP000499080"/>
    </source>
</evidence>
<name>A0A4Y2NTK1_ARAVE</name>
<dbReference type="EMBL" id="BGPR01211197">
    <property type="protein sequence ID" value="GBN42193.1"/>
    <property type="molecule type" value="Genomic_DNA"/>
</dbReference>
<evidence type="ECO:0000313" key="1">
    <source>
        <dbReference type="EMBL" id="GBN42193.1"/>
    </source>
</evidence>
<reference evidence="1 2" key="1">
    <citation type="journal article" date="2019" name="Sci. Rep.">
        <title>Orb-weaving spider Araneus ventricosus genome elucidates the spidroin gene catalogue.</title>
        <authorList>
            <person name="Kono N."/>
            <person name="Nakamura H."/>
            <person name="Ohtoshi R."/>
            <person name="Moran D.A.P."/>
            <person name="Shinohara A."/>
            <person name="Yoshida Y."/>
            <person name="Fujiwara M."/>
            <person name="Mori M."/>
            <person name="Tomita M."/>
            <person name="Arakawa K."/>
        </authorList>
    </citation>
    <scope>NUCLEOTIDE SEQUENCE [LARGE SCALE GENOMIC DNA]</scope>
</reference>
<accession>A0A4Y2NTK1</accession>
<comment type="caution">
    <text evidence="1">The sequence shown here is derived from an EMBL/GenBank/DDBJ whole genome shotgun (WGS) entry which is preliminary data.</text>
</comment>
<dbReference type="AlphaFoldDB" id="A0A4Y2NTK1"/>
<protein>
    <submittedName>
        <fullName evidence="1">Uncharacterized protein</fullName>
    </submittedName>
</protein>
<dbReference type="Proteomes" id="UP000499080">
    <property type="component" value="Unassembled WGS sequence"/>
</dbReference>
<proteinExistence type="predicted"/>
<feature type="non-terminal residue" evidence="1">
    <location>
        <position position="64"/>
    </location>
</feature>
<sequence length="64" mass="7802">MPTPYEKEMERLRKLLAEVETDEDPDFEEEDNGYEDVSEEIFQIMKVSANMRRNRKRTEIMKME</sequence>
<gene>
    <name evidence="1" type="ORF">AVEN_65119_1</name>
</gene>
<keyword evidence="2" id="KW-1185">Reference proteome</keyword>